<reference evidence="1" key="1">
    <citation type="journal article" date="2016" name="Mol. Ecol. Resour.">
        <title>Evaluation of the impact of RNA preservation methods of spiders for de novo transcriptome assembly.</title>
        <authorList>
            <person name="Kono N."/>
            <person name="Nakamura H."/>
            <person name="Ito Y."/>
            <person name="Tomita M."/>
            <person name="Arakawa K."/>
        </authorList>
    </citation>
    <scope>NUCLEOTIDE SEQUENCE</scope>
    <source>
        <tissue evidence="1">Whole body</tissue>
    </source>
</reference>
<dbReference type="EMBL" id="IAAA01015954">
    <property type="protein sequence ID" value="LAA03659.1"/>
    <property type="molecule type" value="mRNA"/>
</dbReference>
<accession>A0A2L2Y672</accession>
<evidence type="ECO:0000313" key="1">
    <source>
        <dbReference type="EMBL" id="LAA03659.1"/>
    </source>
</evidence>
<dbReference type="OrthoDB" id="6422970at2759"/>
<protein>
    <submittedName>
        <fullName evidence="1">Uncharacterized protein</fullName>
    </submittedName>
</protein>
<dbReference type="EMBL" id="IAAA01015955">
    <property type="protein sequence ID" value="LAA03661.1"/>
    <property type="molecule type" value="mRNA"/>
</dbReference>
<dbReference type="AlphaFoldDB" id="A0A2L2Y672"/>
<sequence length="225" mass="25144">MESKSEESTAEIAVRQRKFGLPDWMVNNIERLNFATDFEQYACSPPETEGFLSDLKDSVDLPNVSEPFSPAVDVKDLSKLSSIQSEQPVSQLQPPTKLIINQADQLPMLHQALSNLKIEEFSSPDSTPCVTPEPSPVVRRKMSNPGDTVITNPGRWFYMGKVSKPKKLTKEQLLELKNKENKALCEERTSVINAASREAILNAKQHGIKLMISNFDLNAVSPTSW</sequence>
<proteinExistence type="evidence at transcript level"/>
<name>A0A2L2Y672_PARTP</name>
<organism evidence="1">
    <name type="scientific">Parasteatoda tepidariorum</name>
    <name type="common">Common house spider</name>
    <name type="synonym">Achaearanea tepidariorum</name>
    <dbReference type="NCBI Taxonomy" id="114398"/>
    <lineage>
        <taxon>Eukaryota</taxon>
        <taxon>Metazoa</taxon>
        <taxon>Ecdysozoa</taxon>
        <taxon>Arthropoda</taxon>
        <taxon>Chelicerata</taxon>
        <taxon>Arachnida</taxon>
        <taxon>Araneae</taxon>
        <taxon>Araneomorphae</taxon>
        <taxon>Entelegynae</taxon>
        <taxon>Araneoidea</taxon>
        <taxon>Theridiidae</taxon>
        <taxon>Parasteatoda</taxon>
    </lineage>
</organism>